<evidence type="ECO:0000313" key="2">
    <source>
        <dbReference type="Proteomes" id="UP000515150"/>
    </source>
</evidence>
<accession>A0A9W2Y6K6</accession>
<organism evidence="2 3">
    <name type="scientific">Betta splendens</name>
    <name type="common">Siamese fighting fish</name>
    <dbReference type="NCBI Taxonomy" id="158456"/>
    <lineage>
        <taxon>Eukaryota</taxon>
        <taxon>Metazoa</taxon>
        <taxon>Chordata</taxon>
        <taxon>Craniata</taxon>
        <taxon>Vertebrata</taxon>
        <taxon>Euteleostomi</taxon>
        <taxon>Actinopterygii</taxon>
        <taxon>Neopterygii</taxon>
        <taxon>Teleostei</taxon>
        <taxon>Neoteleostei</taxon>
        <taxon>Acanthomorphata</taxon>
        <taxon>Anabantaria</taxon>
        <taxon>Anabantiformes</taxon>
        <taxon>Anabantoidei</taxon>
        <taxon>Osphronemidae</taxon>
        <taxon>Betta</taxon>
    </lineage>
</organism>
<evidence type="ECO:0000256" key="1">
    <source>
        <dbReference type="SAM" id="Phobius"/>
    </source>
</evidence>
<protein>
    <submittedName>
        <fullName evidence="3">Uncharacterized protein LOC114868450 isoform X4</fullName>
    </submittedName>
</protein>
<dbReference type="AlphaFoldDB" id="A0A9W2Y6K6"/>
<name>A0A9W2Y6K6_BETSP</name>
<reference evidence="3" key="1">
    <citation type="submission" date="2025-08" db="UniProtKB">
        <authorList>
            <consortium name="RefSeq"/>
        </authorList>
    </citation>
    <scope>IDENTIFICATION</scope>
</reference>
<keyword evidence="2" id="KW-1185">Reference proteome</keyword>
<evidence type="ECO:0000313" key="3">
    <source>
        <dbReference type="RefSeq" id="XP_055369644.1"/>
    </source>
</evidence>
<gene>
    <name evidence="3" type="primary">LOC114868450</name>
</gene>
<dbReference type="RefSeq" id="XP_055369644.1">
    <property type="nucleotide sequence ID" value="XM_055513669.1"/>
</dbReference>
<feature type="transmembrane region" description="Helical" evidence="1">
    <location>
        <begin position="36"/>
        <end position="62"/>
    </location>
</feature>
<keyword evidence="1" id="KW-0812">Transmembrane</keyword>
<keyword evidence="1" id="KW-0472">Membrane</keyword>
<dbReference type="GeneID" id="114868450"/>
<proteinExistence type="predicted"/>
<sequence>MKASDAGDVKCLMSAVTEENNRMSRSSGRPSCSSSAVASFLVGLLSGAAGGLLLGATAVVVLQALELLDGNQLLVEKLHDFMAVRGANASQSACSEWQLNVGVSVLAEALGVPK</sequence>
<keyword evidence="1" id="KW-1133">Transmembrane helix</keyword>
<dbReference type="Proteomes" id="UP000515150">
    <property type="component" value="Chromosome 2"/>
</dbReference>